<keyword evidence="2" id="KW-1185">Reference proteome</keyword>
<proteinExistence type="predicted"/>
<evidence type="ECO:0000313" key="1">
    <source>
        <dbReference type="EMBL" id="KAG7165538.1"/>
    </source>
</evidence>
<dbReference type="EMBL" id="JAHLQT010024170">
    <property type="protein sequence ID" value="KAG7165538.1"/>
    <property type="molecule type" value="Genomic_DNA"/>
</dbReference>
<evidence type="ECO:0000313" key="2">
    <source>
        <dbReference type="Proteomes" id="UP000747542"/>
    </source>
</evidence>
<sequence length="80" mass="9176">MVLLCHLDQLVHVDDTKIVAVKDRDKLPVCSESAFLNGTPRYNTKLPENTLLEDKNETGNYKDYGRPSELTRLYANTKCY</sequence>
<organism evidence="1 2">
    <name type="scientific">Homarus americanus</name>
    <name type="common">American lobster</name>
    <dbReference type="NCBI Taxonomy" id="6706"/>
    <lineage>
        <taxon>Eukaryota</taxon>
        <taxon>Metazoa</taxon>
        <taxon>Ecdysozoa</taxon>
        <taxon>Arthropoda</taxon>
        <taxon>Crustacea</taxon>
        <taxon>Multicrustacea</taxon>
        <taxon>Malacostraca</taxon>
        <taxon>Eumalacostraca</taxon>
        <taxon>Eucarida</taxon>
        <taxon>Decapoda</taxon>
        <taxon>Pleocyemata</taxon>
        <taxon>Astacidea</taxon>
        <taxon>Nephropoidea</taxon>
        <taxon>Nephropidae</taxon>
        <taxon>Homarus</taxon>
    </lineage>
</organism>
<accession>A0A8J5K2Q9</accession>
<protein>
    <submittedName>
        <fullName evidence="1">Uncharacterized protein</fullName>
    </submittedName>
</protein>
<reference evidence="1" key="1">
    <citation type="journal article" date="2021" name="Sci. Adv.">
        <title>The American lobster genome reveals insights on longevity, neural, and immune adaptations.</title>
        <authorList>
            <person name="Polinski J.M."/>
            <person name="Zimin A.V."/>
            <person name="Clark K.F."/>
            <person name="Kohn A.B."/>
            <person name="Sadowski N."/>
            <person name="Timp W."/>
            <person name="Ptitsyn A."/>
            <person name="Khanna P."/>
            <person name="Romanova D.Y."/>
            <person name="Williams P."/>
            <person name="Greenwood S.J."/>
            <person name="Moroz L.L."/>
            <person name="Walt D.R."/>
            <person name="Bodnar A.G."/>
        </authorList>
    </citation>
    <scope>NUCLEOTIDE SEQUENCE</scope>
    <source>
        <strain evidence="1">GMGI-L3</strain>
    </source>
</reference>
<gene>
    <name evidence="1" type="ORF">Hamer_G023951</name>
</gene>
<dbReference type="AlphaFoldDB" id="A0A8J5K2Q9"/>
<name>A0A8J5K2Q9_HOMAM</name>
<comment type="caution">
    <text evidence="1">The sequence shown here is derived from an EMBL/GenBank/DDBJ whole genome shotgun (WGS) entry which is preliminary data.</text>
</comment>
<dbReference type="Proteomes" id="UP000747542">
    <property type="component" value="Unassembled WGS sequence"/>
</dbReference>